<dbReference type="InterPro" id="IPR000008">
    <property type="entry name" value="C2_dom"/>
</dbReference>
<feature type="compositionally biased region" description="Low complexity" evidence="1">
    <location>
        <begin position="107"/>
        <end position="124"/>
    </location>
</feature>
<evidence type="ECO:0000313" key="3">
    <source>
        <dbReference type="EMBL" id="KAK0579227.1"/>
    </source>
</evidence>
<feature type="domain" description="C2" evidence="2">
    <location>
        <begin position="1"/>
        <end position="100"/>
    </location>
</feature>
<reference evidence="3" key="1">
    <citation type="journal article" date="2022" name="Plant J.">
        <title>Strategies of tolerance reflected in two North American maple genomes.</title>
        <authorList>
            <person name="McEvoy S.L."/>
            <person name="Sezen U.U."/>
            <person name="Trouern-Trend A."/>
            <person name="McMahon S.M."/>
            <person name="Schaberg P.G."/>
            <person name="Yang J."/>
            <person name="Wegrzyn J.L."/>
            <person name="Swenson N.G."/>
        </authorList>
    </citation>
    <scope>NUCLEOTIDE SEQUENCE</scope>
    <source>
        <strain evidence="3">NS2018</strain>
    </source>
</reference>
<dbReference type="EMBL" id="JAUESC010000385">
    <property type="protein sequence ID" value="KAK0579227.1"/>
    <property type="molecule type" value="Genomic_DNA"/>
</dbReference>
<reference evidence="3" key="2">
    <citation type="submission" date="2023-06" db="EMBL/GenBank/DDBJ databases">
        <authorList>
            <person name="Swenson N.G."/>
            <person name="Wegrzyn J.L."/>
            <person name="Mcevoy S.L."/>
        </authorList>
    </citation>
    <scope>NUCLEOTIDE SEQUENCE</scope>
    <source>
        <strain evidence="3">NS2018</strain>
        <tissue evidence="3">Leaf</tissue>
    </source>
</reference>
<dbReference type="Gene3D" id="2.60.40.150">
    <property type="entry name" value="C2 domain"/>
    <property type="match status" value="1"/>
</dbReference>
<dbReference type="SMART" id="SM00239">
    <property type="entry name" value="C2"/>
    <property type="match status" value="1"/>
</dbReference>
<comment type="caution">
    <text evidence="3">The sequence shown here is derived from an EMBL/GenBank/DDBJ whole genome shotgun (WGS) entry which is preliminary data.</text>
</comment>
<protein>
    <recommendedName>
        <fullName evidence="2">C2 domain-containing protein</fullName>
    </recommendedName>
</protein>
<accession>A0AA39RUX0</accession>
<dbReference type="AlphaFoldDB" id="A0AA39RUX0"/>
<dbReference type="PANTHER" id="PTHR47481:SF22">
    <property type="entry name" value="RETROTRANSPOSON GAG DOMAIN-CONTAINING PROTEIN"/>
    <property type="match status" value="1"/>
</dbReference>
<proteinExistence type="predicted"/>
<sequence>MFGKFNMKVSSKIEGIAQKTTSDPFVTVSVSGVVIARTLVISNSENPAWMQHFNVPVEHYAVEVHFVVKDSGVVGSQIRGVVGIPVEQLYSELCSANANKKKGAHHPYGYSSTTPGSSEPPSLSTLQISNKTSLTQYGSIKLDRANYLLWETMILPIIKGHKLDGYVLGTKLCPPEFLPGTTPGDTMKILNPDYEEWISHDQLLLGWLYSTMNPDIASQLMKKSTSKELWDAAKELSGSPISVSDLITQILSGLDAEYTPIVVQLSDKESLSWIEL</sequence>
<name>A0AA39RUX0_ACESA</name>
<dbReference type="PANTHER" id="PTHR47481">
    <property type="match status" value="1"/>
</dbReference>
<organism evidence="3 4">
    <name type="scientific">Acer saccharum</name>
    <name type="common">Sugar maple</name>
    <dbReference type="NCBI Taxonomy" id="4024"/>
    <lineage>
        <taxon>Eukaryota</taxon>
        <taxon>Viridiplantae</taxon>
        <taxon>Streptophyta</taxon>
        <taxon>Embryophyta</taxon>
        <taxon>Tracheophyta</taxon>
        <taxon>Spermatophyta</taxon>
        <taxon>Magnoliopsida</taxon>
        <taxon>eudicotyledons</taxon>
        <taxon>Gunneridae</taxon>
        <taxon>Pentapetalae</taxon>
        <taxon>rosids</taxon>
        <taxon>malvids</taxon>
        <taxon>Sapindales</taxon>
        <taxon>Sapindaceae</taxon>
        <taxon>Hippocastanoideae</taxon>
        <taxon>Acereae</taxon>
        <taxon>Acer</taxon>
    </lineage>
</organism>
<dbReference type="Pfam" id="PF00168">
    <property type="entry name" value="C2"/>
    <property type="match status" value="1"/>
</dbReference>
<dbReference type="PROSITE" id="PS50004">
    <property type="entry name" value="C2"/>
    <property type="match status" value="1"/>
</dbReference>
<dbReference type="SUPFAM" id="SSF49562">
    <property type="entry name" value="C2 domain (Calcium/lipid-binding domain, CaLB)"/>
    <property type="match status" value="1"/>
</dbReference>
<keyword evidence="4" id="KW-1185">Reference proteome</keyword>
<evidence type="ECO:0000313" key="4">
    <source>
        <dbReference type="Proteomes" id="UP001168877"/>
    </source>
</evidence>
<dbReference type="Proteomes" id="UP001168877">
    <property type="component" value="Unassembled WGS sequence"/>
</dbReference>
<gene>
    <name evidence="3" type="ORF">LWI29_023107</name>
</gene>
<dbReference type="InterPro" id="IPR035892">
    <property type="entry name" value="C2_domain_sf"/>
</dbReference>
<evidence type="ECO:0000259" key="2">
    <source>
        <dbReference type="PROSITE" id="PS50004"/>
    </source>
</evidence>
<feature type="region of interest" description="Disordered" evidence="1">
    <location>
        <begin position="104"/>
        <end position="124"/>
    </location>
</feature>
<evidence type="ECO:0000256" key="1">
    <source>
        <dbReference type="SAM" id="MobiDB-lite"/>
    </source>
</evidence>